<dbReference type="GeneTree" id="ENSGT00940000168331"/>
<organism evidence="3 4">
    <name type="scientific">Poecilia formosa</name>
    <name type="common">Amazon molly</name>
    <name type="synonym">Limia formosa</name>
    <dbReference type="NCBI Taxonomy" id="48698"/>
    <lineage>
        <taxon>Eukaryota</taxon>
        <taxon>Metazoa</taxon>
        <taxon>Chordata</taxon>
        <taxon>Craniata</taxon>
        <taxon>Vertebrata</taxon>
        <taxon>Euteleostomi</taxon>
        <taxon>Actinopterygii</taxon>
        <taxon>Neopterygii</taxon>
        <taxon>Teleostei</taxon>
        <taxon>Neoteleostei</taxon>
        <taxon>Acanthomorphata</taxon>
        <taxon>Ovalentaria</taxon>
        <taxon>Atherinomorphae</taxon>
        <taxon>Cyprinodontiformes</taxon>
        <taxon>Poeciliidae</taxon>
        <taxon>Poeciliinae</taxon>
        <taxon>Poecilia</taxon>
    </lineage>
</organism>
<name>A0A096M2Q3_POEFO</name>
<evidence type="ECO:0000256" key="1">
    <source>
        <dbReference type="SAM" id="MobiDB-lite"/>
    </source>
</evidence>
<evidence type="ECO:0000313" key="4">
    <source>
        <dbReference type="Proteomes" id="UP000028760"/>
    </source>
</evidence>
<dbReference type="PANTHER" id="PTHR47595">
    <property type="entry name" value="HEAT SHOCK 70 KDA PROTEIN 14"/>
    <property type="match status" value="1"/>
</dbReference>
<accession>A0A096M2Q3</accession>
<keyword evidence="4" id="KW-1185">Reference proteome</keyword>
<proteinExistence type="predicted"/>
<sequence length="260" mass="29689">LQLQYGPMKQTPKKHASCSKKTWMNNEVQTFLSIIEDCNIQHQLDEATENESVFVEVAERMTGAGYHSTSQQCWEKVEKLKTDYKNMKDDNGQSGSNQNRRQRFDLMDDIHGHRPASCGEEENVDSDTSLLEDICNETETDADDFPSFLSDPSSSSTSTSSDAPPSAGWTPLPSSQRRRSSQRCRSGKRRRRGGVSDVNEEVENRQQRERHHSSWMEILREEAAIRREEAATNRQMVALRREELRQASHFYTACLGLLGD</sequence>
<feature type="compositionally biased region" description="Basic and acidic residues" evidence="1">
    <location>
        <begin position="202"/>
        <end position="212"/>
    </location>
</feature>
<dbReference type="OMA" id="HSSWMEI"/>
<dbReference type="EMBL" id="AYCK01002305">
    <property type="status" value="NOT_ANNOTATED_CDS"/>
    <property type="molecule type" value="Genomic_DNA"/>
</dbReference>
<dbReference type="Gene3D" id="1.10.10.60">
    <property type="entry name" value="Homeodomain-like"/>
    <property type="match status" value="1"/>
</dbReference>
<dbReference type="Proteomes" id="UP000028760">
    <property type="component" value="Unassembled WGS sequence"/>
</dbReference>
<reference evidence="4" key="1">
    <citation type="submission" date="2013-10" db="EMBL/GenBank/DDBJ databases">
        <authorList>
            <person name="Schartl M."/>
            <person name="Warren W."/>
        </authorList>
    </citation>
    <scope>NUCLEOTIDE SEQUENCE [LARGE SCALE GENOMIC DNA]</scope>
    <source>
        <strain evidence="4">female</strain>
    </source>
</reference>
<evidence type="ECO:0000313" key="3">
    <source>
        <dbReference type="Ensembl" id="ENSPFOP00000025694.1"/>
    </source>
</evidence>
<feature type="compositionally biased region" description="Low complexity" evidence="1">
    <location>
        <begin position="145"/>
        <end position="166"/>
    </location>
</feature>
<dbReference type="Pfam" id="PF13837">
    <property type="entry name" value="Myb_DNA-bind_4"/>
    <property type="match status" value="1"/>
</dbReference>
<reference evidence="3" key="3">
    <citation type="submission" date="2025-09" db="UniProtKB">
        <authorList>
            <consortium name="Ensembl"/>
        </authorList>
    </citation>
    <scope>IDENTIFICATION</scope>
</reference>
<feature type="region of interest" description="Disordered" evidence="1">
    <location>
        <begin position="140"/>
        <end position="212"/>
    </location>
</feature>
<dbReference type="Ensembl" id="ENSPFOT00000021911.1">
    <property type="protein sequence ID" value="ENSPFOP00000025694.1"/>
    <property type="gene ID" value="ENSPFOG00000022275.1"/>
</dbReference>
<evidence type="ECO:0000259" key="2">
    <source>
        <dbReference type="Pfam" id="PF13837"/>
    </source>
</evidence>
<dbReference type="InterPro" id="IPR044822">
    <property type="entry name" value="Myb_DNA-bind_4"/>
</dbReference>
<dbReference type="AlphaFoldDB" id="A0A096M2Q3"/>
<dbReference type="PANTHER" id="PTHR47595:SF1">
    <property type="entry name" value="MYB_SANT-LIKE DNA-BINDING DOMAIN-CONTAINING PROTEIN"/>
    <property type="match status" value="1"/>
</dbReference>
<dbReference type="eggNOG" id="ENOG502SAN9">
    <property type="taxonomic scope" value="Eukaryota"/>
</dbReference>
<reference evidence="3" key="2">
    <citation type="submission" date="2025-08" db="UniProtKB">
        <authorList>
            <consortium name="Ensembl"/>
        </authorList>
    </citation>
    <scope>IDENTIFICATION</scope>
</reference>
<feature type="compositionally biased region" description="Basic residues" evidence="1">
    <location>
        <begin position="176"/>
        <end position="193"/>
    </location>
</feature>
<protein>
    <recommendedName>
        <fullName evidence="2">Myb/SANT-like DNA-binding domain-containing protein</fullName>
    </recommendedName>
</protein>
<feature type="domain" description="Myb/SANT-like DNA-binding" evidence="2">
    <location>
        <begin position="21"/>
        <end position="109"/>
    </location>
</feature>